<sequence>MDSAKLGLSLRGFTGTMDMSLREWFILTGIIIIAAVLIGGILRMRLNKKRASELQFGLEEVKGYDDDYNSELPGGGARRIKRNYHEGTGHSRKEPGLSSLGMHDIPDTEENGVSFFNLKEFGAQEDNLYGQEGKPANVVEKDREDRLADIEQSVAKFMKEPDGESIHYSTGTKYPAGKQKKQKRNHRETLVDKPSGATASQCADDTLAEKLSDRTETDEVIVINVIARADGRFQGKDLLRSLLDADMRFGDMSIFHRYANVNGTGKIQFSMANGVQPGNFDLDTMDMMETPAVSFFMGLPGPRDPMKAFTLMNETARKIALDFGGELKDENQSVLTAQTIEHYRQRIQDYERKHLLNRLVD</sequence>
<dbReference type="GO" id="GO:0032153">
    <property type="term" value="C:cell division site"/>
    <property type="evidence" value="ECO:0007669"/>
    <property type="project" value="TreeGrafter"/>
</dbReference>
<dbReference type="Gene3D" id="3.30.1400.10">
    <property type="entry name" value="ZipA, C-terminal FtsZ-binding domain"/>
    <property type="match status" value="1"/>
</dbReference>
<dbReference type="InterPro" id="IPR036765">
    <property type="entry name" value="ZipA_FtsZ-bd_C_sf"/>
</dbReference>
<proteinExistence type="inferred from homology"/>
<keyword evidence="2" id="KW-0997">Cell inner membrane</keyword>
<organism evidence="11">
    <name type="scientific">invertebrate metagenome</name>
    <dbReference type="NCBI Taxonomy" id="1711999"/>
    <lineage>
        <taxon>unclassified sequences</taxon>
        <taxon>metagenomes</taxon>
        <taxon>organismal metagenomes</taxon>
    </lineage>
</organism>
<dbReference type="InterPro" id="IPR011919">
    <property type="entry name" value="Cell_div_ZipA"/>
</dbReference>
<feature type="domain" description="ZipA C-terminal FtsZ-binding" evidence="10">
    <location>
        <begin position="217"/>
        <end position="347"/>
    </location>
</feature>
<keyword evidence="4 9" id="KW-0812">Transmembrane</keyword>
<evidence type="ECO:0000256" key="4">
    <source>
        <dbReference type="ARBA" id="ARBA00022692"/>
    </source>
</evidence>
<keyword evidence="3 11" id="KW-0132">Cell division</keyword>
<accession>A0A2H9TC18</accession>
<protein>
    <submittedName>
        <fullName evidence="11">Cell division protein ZipA</fullName>
    </submittedName>
</protein>
<evidence type="ECO:0000256" key="1">
    <source>
        <dbReference type="ARBA" id="ARBA00022475"/>
    </source>
</evidence>
<keyword evidence="1" id="KW-1003">Cell membrane</keyword>
<dbReference type="EMBL" id="NSIT01000005">
    <property type="protein sequence ID" value="PJE80791.1"/>
    <property type="molecule type" value="Genomic_DNA"/>
</dbReference>
<evidence type="ECO:0000256" key="5">
    <source>
        <dbReference type="ARBA" id="ARBA00022989"/>
    </source>
</evidence>
<dbReference type="GO" id="GO:0000917">
    <property type="term" value="P:division septum assembly"/>
    <property type="evidence" value="ECO:0007669"/>
    <property type="project" value="TreeGrafter"/>
</dbReference>
<evidence type="ECO:0000256" key="6">
    <source>
        <dbReference type="ARBA" id="ARBA00023136"/>
    </source>
</evidence>
<dbReference type="HAMAP" id="MF_00509">
    <property type="entry name" value="ZipA"/>
    <property type="match status" value="1"/>
</dbReference>
<name>A0A2H9TC18_9ZZZZ</name>
<feature type="region of interest" description="Disordered" evidence="8">
    <location>
        <begin position="161"/>
        <end position="199"/>
    </location>
</feature>
<keyword evidence="5 9" id="KW-1133">Transmembrane helix</keyword>
<dbReference type="SUPFAM" id="SSF64383">
    <property type="entry name" value="Cell-division protein ZipA, C-terminal domain"/>
    <property type="match status" value="1"/>
</dbReference>
<keyword evidence="7" id="KW-0131">Cell cycle</keyword>
<keyword evidence="6 9" id="KW-0472">Membrane</keyword>
<dbReference type="NCBIfam" id="TIGR02205">
    <property type="entry name" value="septum_zipA"/>
    <property type="match status" value="1"/>
</dbReference>
<evidence type="ECO:0000256" key="7">
    <source>
        <dbReference type="ARBA" id="ARBA00023306"/>
    </source>
</evidence>
<dbReference type="InterPro" id="IPR007449">
    <property type="entry name" value="ZipA_FtsZ-bd_C"/>
</dbReference>
<feature type="transmembrane region" description="Helical" evidence="9">
    <location>
        <begin position="24"/>
        <end position="42"/>
    </location>
</feature>
<dbReference type="SMART" id="SM00771">
    <property type="entry name" value="ZipA_C"/>
    <property type="match status" value="1"/>
</dbReference>
<dbReference type="AlphaFoldDB" id="A0A2H9TC18"/>
<evidence type="ECO:0000313" key="11">
    <source>
        <dbReference type="EMBL" id="PJE80791.1"/>
    </source>
</evidence>
<evidence type="ECO:0000259" key="10">
    <source>
        <dbReference type="SMART" id="SM00771"/>
    </source>
</evidence>
<dbReference type="Pfam" id="PF04354">
    <property type="entry name" value="ZipA_C"/>
    <property type="match status" value="1"/>
</dbReference>
<gene>
    <name evidence="11" type="primary">zipA</name>
    <name evidence="11" type="ORF">CI610_00216</name>
</gene>
<evidence type="ECO:0000256" key="9">
    <source>
        <dbReference type="SAM" id="Phobius"/>
    </source>
</evidence>
<evidence type="ECO:0000256" key="2">
    <source>
        <dbReference type="ARBA" id="ARBA00022519"/>
    </source>
</evidence>
<dbReference type="PANTHER" id="PTHR38685:SF1">
    <property type="entry name" value="CELL DIVISION PROTEIN ZIPA"/>
    <property type="match status" value="1"/>
</dbReference>
<feature type="compositionally biased region" description="Basic and acidic residues" evidence="8">
    <location>
        <begin position="83"/>
        <end position="95"/>
    </location>
</feature>
<dbReference type="GO" id="GO:0005886">
    <property type="term" value="C:plasma membrane"/>
    <property type="evidence" value="ECO:0007669"/>
    <property type="project" value="TreeGrafter"/>
</dbReference>
<comment type="caution">
    <text evidence="11">The sequence shown here is derived from an EMBL/GenBank/DDBJ whole genome shotgun (WGS) entry which is preliminary data.</text>
</comment>
<reference evidence="11" key="1">
    <citation type="journal article" date="2017" name="Appl. Environ. Microbiol.">
        <title>Molecular characterization of an Endozoicomonas-like organism causing infection in king scallop Pecten maximus L.</title>
        <authorList>
            <person name="Cano I."/>
            <person name="van Aerle R."/>
            <person name="Ross S."/>
            <person name="Verner-Jeffreys D.W."/>
            <person name="Paley R.K."/>
            <person name="Rimmer G."/>
            <person name="Ryder D."/>
            <person name="Hooper P."/>
            <person name="Stone D."/>
            <person name="Feist S.W."/>
        </authorList>
    </citation>
    <scope>NUCLEOTIDE SEQUENCE</scope>
</reference>
<evidence type="ECO:0000256" key="8">
    <source>
        <dbReference type="SAM" id="MobiDB-lite"/>
    </source>
</evidence>
<evidence type="ECO:0000256" key="3">
    <source>
        <dbReference type="ARBA" id="ARBA00022618"/>
    </source>
</evidence>
<dbReference type="PANTHER" id="PTHR38685">
    <property type="entry name" value="CELL DIVISION PROTEIN ZIPA"/>
    <property type="match status" value="1"/>
</dbReference>
<feature type="region of interest" description="Disordered" evidence="8">
    <location>
        <begin position="75"/>
        <end position="102"/>
    </location>
</feature>